<feature type="domain" description="Cation/H+ exchanger transmembrane" evidence="12">
    <location>
        <begin position="392"/>
        <end position="452"/>
    </location>
</feature>
<feature type="transmembrane region" description="Helical" evidence="11">
    <location>
        <begin position="27"/>
        <end position="45"/>
    </location>
</feature>
<comment type="subcellular location">
    <subcellularLocation>
        <location evidence="1">Cell membrane</location>
        <topology evidence="1">Multi-pass membrane protein</topology>
    </subcellularLocation>
</comment>
<feature type="transmembrane region" description="Helical" evidence="11">
    <location>
        <begin position="424"/>
        <end position="442"/>
    </location>
</feature>
<dbReference type="InterPro" id="IPR018422">
    <property type="entry name" value="Cation/H_exchanger_CPA1"/>
</dbReference>
<evidence type="ECO:0000256" key="1">
    <source>
        <dbReference type="ARBA" id="ARBA00004651"/>
    </source>
</evidence>
<feature type="transmembrane region" description="Helical" evidence="11">
    <location>
        <begin position="208"/>
        <end position="224"/>
    </location>
</feature>
<evidence type="ECO:0000256" key="4">
    <source>
        <dbReference type="ARBA" id="ARBA00022692"/>
    </source>
</evidence>
<organism evidence="13 14">
    <name type="scientific">Rhodococcus baikonurensis</name>
    <dbReference type="NCBI Taxonomy" id="172041"/>
    <lineage>
        <taxon>Bacteria</taxon>
        <taxon>Bacillati</taxon>
        <taxon>Actinomycetota</taxon>
        <taxon>Actinomycetes</taxon>
        <taxon>Mycobacteriales</taxon>
        <taxon>Nocardiaceae</taxon>
        <taxon>Rhodococcus</taxon>
        <taxon>Rhodococcus erythropolis group</taxon>
    </lineage>
</organism>
<reference evidence="13 14" key="1">
    <citation type="submission" date="2024-09" db="EMBL/GenBank/DDBJ databases">
        <authorList>
            <person name="Sun Q."/>
            <person name="Mori K."/>
        </authorList>
    </citation>
    <scope>NUCLEOTIDE SEQUENCE [LARGE SCALE GENOMIC DNA]</scope>
    <source>
        <strain evidence="13 14">JCM 11411</strain>
    </source>
</reference>
<keyword evidence="6" id="KW-0915">Sodium</keyword>
<gene>
    <name evidence="13" type="ORF">ACFFQ6_15400</name>
</gene>
<dbReference type="EMBL" id="JBHMAS010000034">
    <property type="protein sequence ID" value="MFB9781080.1"/>
    <property type="molecule type" value="Genomic_DNA"/>
</dbReference>
<keyword evidence="7" id="KW-0406">Ion transport</keyword>
<feature type="transmembrane region" description="Helical" evidence="11">
    <location>
        <begin position="80"/>
        <end position="105"/>
    </location>
</feature>
<evidence type="ECO:0000256" key="10">
    <source>
        <dbReference type="SAM" id="MobiDB-lite"/>
    </source>
</evidence>
<feature type="transmembrane region" description="Helical" evidence="11">
    <location>
        <begin position="230"/>
        <end position="248"/>
    </location>
</feature>
<accession>A0ABV5XF37</accession>
<evidence type="ECO:0000256" key="3">
    <source>
        <dbReference type="ARBA" id="ARBA00022475"/>
    </source>
</evidence>
<dbReference type="InterPro" id="IPR006153">
    <property type="entry name" value="Cation/H_exchanger_TM"/>
</dbReference>
<dbReference type="Pfam" id="PF00999">
    <property type="entry name" value="Na_H_Exchanger"/>
    <property type="match status" value="2"/>
</dbReference>
<keyword evidence="8 11" id="KW-0472">Membrane</keyword>
<evidence type="ECO:0000256" key="5">
    <source>
        <dbReference type="ARBA" id="ARBA00022989"/>
    </source>
</evidence>
<feature type="region of interest" description="Disordered" evidence="10">
    <location>
        <begin position="342"/>
        <end position="368"/>
    </location>
</feature>
<comment type="caution">
    <text evidence="13">The sequence shown here is derived from an EMBL/GenBank/DDBJ whole genome shotgun (WGS) entry which is preliminary data.</text>
</comment>
<keyword evidence="3" id="KW-1003">Cell membrane</keyword>
<keyword evidence="4 11" id="KW-0812">Transmembrane</keyword>
<feature type="domain" description="Cation/H+ exchanger transmembrane" evidence="12">
    <location>
        <begin position="18"/>
        <end position="329"/>
    </location>
</feature>
<keyword evidence="2" id="KW-0813">Transport</keyword>
<name>A0ABV5XF37_9NOCA</name>
<evidence type="ECO:0000313" key="14">
    <source>
        <dbReference type="Proteomes" id="UP001589587"/>
    </source>
</evidence>
<feature type="transmembrane region" description="Helical" evidence="11">
    <location>
        <begin position="180"/>
        <end position="201"/>
    </location>
</feature>
<dbReference type="Gene3D" id="6.10.140.1330">
    <property type="match status" value="1"/>
</dbReference>
<feature type="transmembrane region" description="Helical" evidence="11">
    <location>
        <begin position="299"/>
        <end position="326"/>
    </location>
</feature>
<evidence type="ECO:0000256" key="9">
    <source>
        <dbReference type="ARBA" id="ARBA00023201"/>
    </source>
</evidence>
<protein>
    <submittedName>
        <fullName evidence="13">Cation:proton antiporter</fullName>
    </submittedName>
</protein>
<evidence type="ECO:0000256" key="6">
    <source>
        <dbReference type="ARBA" id="ARBA00023053"/>
    </source>
</evidence>
<dbReference type="RefSeq" id="WP_378374964.1">
    <property type="nucleotide sequence ID" value="NZ_JBHMAS010000034.1"/>
</dbReference>
<evidence type="ECO:0000259" key="12">
    <source>
        <dbReference type="Pfam" id="PF00999"/>
    </source>
</evidence>
<sequence>MDALIIVVLGLLGIVAASTLGARIGVAAPLILVMAGIFVSLLPFVPAVDIDPEWILAGVLPPLLYSASVSMPSMEFRREFGAIGGLSVLLVVVSALVLGAFFSWVIPGLGIWWGIALGAIVSPTDAVATSIVKKLPVSPRVVSILEGESLLNDATALVLLRTAIAGAAASVSLWSVLGKFAFAVVVAAVIGVVVGKVNLMVRARVTDSTINTVISFTVPFLAAIPAEELGASGLVAAVVAGLVTGYDAPRKLSPSHRLSDSQNWRTVELVLEGAIFLVMGLELSSIVDDVRVDHEGISTAVFVAAGALFLTILVRALYVAPLLRALQARAKFRERMKPRLSDIANGLDNPEDYPPDERRRSRRREPSANQMERFKIRVRRTVADIDYYLAAPLGWREGTIVIWAGMRGAVTLAAAQTLPEDTPSRSLLILVAFLVAAGSLILQGGTLKRVVAAVGPADQDLTSSELDEHRRLLALLEDASAGFVPPEGQSKKETQLDVIDAQRQALLDVRDDGLFDARMLGSALAALDADQISLELKGGPDG</sequence>
<dbReference type="PANTHER" id="PTHR10110">
    <property type="entry name" value="SODIUM/HYDROGEN EXCHANGER"/>
    <property type="match status" value="1"/>
</dbReference>
<keyword evidence="5 11" id="KW-1133">Transmembrane helix</keyword>
<evidence type="ECO:0000256" key="8">
    <source>
        <dbReference type="ARBA" id="ARBA00023136"/>
    </source>
</evidence>
<evidence type="ECO:0000256" key="11">
    <source>
        <dbReference type="SAM" id="Phobius"/>
    </source>
</evidence>
<dbReference type="PANTHER" id="PTHR10110:SF86">
    <property type="entry name" value="SODIUM_HYDROGEN EXCHANGER 7"/>
    <property type="match status" value="1"/>
</dbReference>
<evidence type="ECO:0000313" key="13">
    <source>
        <dbReference type="EMBL" id="MFB9781080.1"/>
    </source>
</evidence>
<dbReference type="Proteomes" id="UP001589587">
    <property type="component" value="Unassembled WGS sequence"/>
</dbReference>
<keyword evidence="14" id="KW-1185">Reference proteome</keyword>
<keyword evidence="9" id="KW-0739">Sodium transport</keyword>
<proteinExistence type="predicted"/>
<evidence type="ECO:0000256" key="7">
    <source>
        <dbReference type="ARBA" id="ARBA00023065"/>
    </source>
</evidence>
<feature type="transmembrane region" description="Helical" evidence="11">
    <location>
        <begin position="111"/>
        <end position="132"/>
    </location>
</feature>
<feature type="transmembrane region" description="Helical" evidence="11">
    <location>
        <begin position="269"/>
        <end position="287"/>
    </location>
</feature>
<evidence type="ECO:0000256" key="2">
    <source>
        <dbReference type="ARBA" id="ARBA00022448"/>
    </source>
</evidence>